<dbReference type="Proteomes" id="UP000326565">
    <property type="component" value="Unassembled WGS sequence"/>
</dbReference>
<dbReference type="PANTHER" id="PTHR36459:SF1">
    <property type="entry name" value="FATTY ACID DESATURASE DOMAIN-CONTAINING PROTEIN-RELATED"/>
    <property type="match status" value="1"/>
</dbReference>
<keyword evidence="4" id="KW-1185">Reference proteome</keyword>
<dbReference type="OrthoDB" id="1470350at2759"/>
<feature type="transmembrane region" description="Helical" evidence="1">
    <location>
        <begin position="249"/>
        <end position="272"/>
    </location>
</feature>
<keyword evidence="1" id="KW-0472">Membrane</keyword>
<feature type="transmembrane region" description="Helical" evidence="1">
    <location>
        <begin position="209"/>
        <end position="229"/>
    </location>
</feature>
<feature type="transmembrane region" description="Helical" evidence="1">
    <location>
        <begin position="93"/>
        <end position="114"/>
    </location>
</feature>
<name>A0A5N5WPF4_9EURO</name>
<proteinExistence type="predicted"/>
<keyword evidence="1" id="KW-0812">Transmembrane</keyword>
<evidence type="ECO:0000259" key="2">
    <source>
        <dbReference type="Pfam" id="PF00487"/>
    </source>
</evidence>
<sequence>MDSAPPVDPYLPLPDLLVLQELENDTELQKSTPATIEKLHNLNDPTNAAFDPTVFQFWDTHQLRARLPHRIRKYLLEPYIAWARSIARFPTDVVMVTHLLLYLVTTIPSVIYLYCYHFTWIHGILHWIIQIWFAGTYTLMKHQHIHMNGILAPQYQLVDQLFPYLLDPLFGHTWNSYYYHHVKHHHVEGNGPRDLSSTMWYDRDSIADFARYVGRFFFLIWWDLPLSFLRAGKRQHAFKAAFWELSNYLYIYLFWRYINMRATFCVFLLPLLTLRLGLMAGNWGQHAFVDPEDPMSDFLSSITLIDVPSNRFCYNDGYHTSHHLNPRRHWRDHPVALLKDRARYTEGKALVFRNIDYLMVTIKLLQKDYEFIAKRMVPLGKAQASMTLQERVDMLRARTRRFPDEYLRTFYDKSK</sequence>
<reference evidence="3 4" key="1">
    <citation type="submission" date="2019-04" db="EMBL/GenBank/DDBJ databases">
        <title>Friends and foes A comparative genomics study of 23 Aspergillus species from section Flavi.</title>
        <authorList>
            <consortium name="DOE Joint Genome Institute"/>
            <person name="Kjaerbolling I."/>
            <person name="Vesth T."/>
            <person name="Frisvad J.C."/>
            <person name="Nybo J.L."/>
            <person name="Theobald S."/>
            <person name="Kildgaard S."/>
            <person name="Isbrandt T."/>
            <person name="Kuo A."/>
            <person name="Sato A."/>
            <person name="Lyhne E.K."/>
            <person name="Kogle M.E."/>
            <person name="Wiebenga A."/>
            <person name="Kun R.S."/>
            <person name="Lubbers R.J."/>
            <person name="Makela M.R."/>
            <person name="Barry K."/>
            <person name="Chovatia M."/>
            <person name="Clum A."/>
            <person name="Daum C."/>
            <person name="Haridas S."/>
            <person name="He G."/>
            <person name="LaButti K."/>
            <person name="Lipzen A."/>
            <person name="Mondo S."/>
            <person name="Riley R."/>
            <person name="Salamov A."/>
            <person name="Simmons B.A."/>
            <person name="Magnuson J.K."/>
            <person name="Henrissat B."/>
            <person name="Mortensen U.H."/>
            <person name="Larsen T.O."/>
            <person name="Devries R.P."/>
            <person name="Grigoriev I.V."/>
            <person name="Machida M."/>
            <person name="Baker S.E."/>
            <person name="Andersen M.R."/>
        </authorList>
    </citation>
    <scope>NUCLEOTIDE SEQUENCE [LARGE SCALE GENOMIC DNA]</scope>
    <source>
        <strain evidence="3 4">CBS 151.66</strain>
    </source>
</reference>
<dbReference type="GO" id="GO:0006629">
    <property type="term" value="P:lipid metabolic process"/>
    <property type="evidence" value="ECO:0007669"/>
    <property type="project" value="InterPro"/>
</dbReference>
<feature type="domain" description="Fatty acid desaturase" evidence="2">
    <location>
        <begin position="119"/>
        <end position="344"/>
    </location>
</feature>
<keyword evidence="1" id="KW-1133">Transmembrane helix</keyword>
<accession>A0A5N5WPF4</accession>
<evidence type="ECO:0000256" key="1">
    <source>
        <dbReference type="SAM" id="Phobius"/>
    </source>
</evidence>
<dbReference type="Pfam" id="PF00487">
    <property type="entry name" value="FA_desaturase"/>
    <property type="match status" value="1"/>
</dbReference>
<dbReference type="AlphaFoldDB" id="A0A5N5WPF4"/>
<dbReference type="InterPro" id="IPR005804">
    <property type="entry name" value="FA_desaturase_dom"/>
</dbReference>
<evidence type="ECO:0000313" key="3">
    <source>
        <dbReference type="EMBL" id="KAB8068932.1"/>
    </source>
</evidence>
<gene>
    <name evidence="3" type="ORF">BDV29DRAFT_183687</name>
</gene>
<dbReference type="PANTHER" id="PTHR36459">
    <property type="entry name" value="ORF"/>
    <property type="match status" value="1"/>
</dbReference>
<evidence type="ECO:0000313" key="4">
    <source>
        <dbReference type="Proteomes" id="UP000326565"/>
    </source>
</evidence>
<dbReference type="EMBL" id="ML732365">
    <property type="protein sequence ID" value="KAB8068932.1"/>
    <property type="molecule type" value="Genomic_DNA"/>
</dbReference>
<feature type="transmembrane region" description="Helical" evidence="1">
    <location>
        <begin position="120"/>
        <end position="140"/>
    </location>
</feature>
<protein>
    <recommendedName>
        <fullName evidence="2">Fatty acid desaturase domain-containing protein</fullName>
    </recommendedName>
</protein>
<organism evidence="3 4">
    <name type="scientific">Aspergillus leporis</name>
    <dbReference type="NCBI Taxonomy" id="41062"/>
    <lineage>
        <taxon>Eukaryota</taxon>
        <taxon>Fungi</taxon>
        <taxon>Dikarya</taxon>
        <taxon>Ascomycota</taxon>
        <taxon>Pezizomycotina</taxon>
        <taxon>Eurotiomycetes</taxon>
        <taxon>Eurotiomycetidae</taxon>
        <taxon>Eurotiales</taxon>
        <taxon>Aspergillaceae</taxon>
        <taxon>Aspergillus</taxon>
        <taxon>Aspergillus subgen. Circumdati</taxon>
    </lineage>
</organism>